<proteinExistence type="predicted"/>
<dbReference type="EMBL" id="UGHD01000006">
    <property type="protein sequence ID" value="STO98999.1"/>
    <property type="molecule type" value="Genomic_DNA"/>
</dbReference>
<organism evidence="1 2">
    <name type="scientific">Grimontia hollisae</name>
    <name type="common">Vibrio hollisae</name>
    <dbReference type="NCBI Taxonomy" id="673"/>
    <lineage>
        <taxon>Bacteria</taxon>
        <taxon>Pseudomonadati</taxon>
        <taxon>Pseudomonadota</taxon>
        <taxon>Gammaproteobacteria</taxon>
        <taxon>Vibrionales</taxon>
        <taxon>Vibrionaceae</taxon>
        <taxon>Grimontia</taxon>
    </lineage>
</organism>
<reference evidence="1 2" key="1">
    <citation type="submission" date="2018-06" db="EMBL/GenBank/DDBJ databases">
        <authorList>
            <consortium name="Pathogen Informatics"/>
            <person name="Doyle S."/>
        </authorList>
    </citation>
    <scope>NUCLEOTIDE SEQUENCE [LARGE SCALE GENOMIC DNA]</scope>
    <source>
        <strain evidence="1 2">NCTC11645</strain>
    </source>
</reference>
<evidence type="ECO:0000313" key="1">
    <source>
        <dbReference type="EMBL" id="STO98999.1"/>
    </source>
</evidence>
<name>A0A377J8U1_GRIHO</name>
<evidence type="ECO:0000313" key="2">
    <source>
        <dbReference type="Proteomes" id="UP000254512"/>
    </source>
</evidence>
<protein>
    <submittedName>
        <fullName evidence="1">Phosphoserine phosphatase</fullName>
    </submittedName>
</protein>
<dbReference type="Proteomes" id="UP000254512">
    <property type="component" value="Unassembled WGS sequence"/>
</dbReference>
<dbReference type="AlphaFoldDB" id="A0A377J8U1"/>
<gene>
    <name evidence="1" type="ORF">NCTC11645_03796</name>
</gene>
<sequence>MKPLTASLQARGWKVAIASGGFTWFSDKLKQTCHSPMRNLTNWLSKTAS</sequence>
<accession>A0A377J8U1</accession>